<protein>
    <submittedName>
        <fullName evidence="1">Uncharacterized protein</fullName>
    </submittedName>
</protein>
<dbReference type="AlphaFoldDB" id="A0A3M8SLZ6"/>
<dbReference type="RefSeq" id="WP_123088977.1">
    <property type="nucleotide sequence ID" value="NZ_RIBS01000009.1"/>
</dbReference>
<keyword evidence="2" id="KW-1185">Reference proteome</keyword>
<evidence type="ECO:0000313" key="1">
    <source>
        <dbReference type="EMBL" id="RNF82249.1"/>
    </source>
</evidence>
<organism evidence="1 2">
    <name type="scientific">Montanilutibacter psychrotolerans</name>
    <dbReference type="NCBI Taxonomy" id="1327343"/>
    <lineage>
        <taxon>Bacteria</taxon>
        <taxon>Pseudomonadati</taxon>
        <taxon>Pseudomonadota</taxon>
        <taxon>Gammaproteobacteria</taxon>
        <taxon>Lysobacterales</taxon>
        <taxon>Lysobacteraceae</taxon>
        <taxon>Montanilutibacter</taxon>
    </lineage>
</organism>
<accession>A0A3M8SLZ6</accession>
<proteinExistence type="predicted"/>
<sequence>MKSIAASNVYLRTPAARKEGVERNVRSSSAIEGVSAKVFRSAVDGRFVTTSKSDRTTVVKDGRPKKK</sequence>
<dbReference type="EMBL" id="RIBS01000009">
    <property type="protein sequence ID" value="RNF82249.1"/>
    <property type="molecule type" value="Genomic_DNA"/>
</dbReference>
<evidence type="ECO:0000313" key="2">
    <source>
        <dbReference type="Proteomes" id="UP000267049"/>
    </source>
</evidence>
<name>A0A3M8SLZ6_9GAMM</name>
<dbReference type="Proteomes" id="UP000267049">
    <property type="component" value="Unassembled WGS sequence"/>
</dbReference>
<reference evidence="1 2" key="1">
    <citation type="submission" date="2018-11" db="EMBL/GenBank/DDBJ databases">
        <title>Lysobacter cryohumiis sp. nov., isolated from soil in the Tianshan Mountains, Xinjiang, China.</title>
        <authorList>
            <person name="Luo Y."/>
            <person name="Sheng H."/>
        </authorList>
    </citation>
    <scope>NUCLEOTIDE SEQUENCE [LARGE SCALE GENOMIC DNA]</scope>
    <source>
        <strain evidence="1 2">ZS60</strain>
    </source>
</reference>
<comment type="caution">
    <text evidence="1">The sequence shown here is derived from an EMBL/GenBank/DDBJ whole genome shotgun (WGS) entry which is preliminary data.</text>
</comment>
<gene>
    <name evidence="1" type="ORF">EER27_15155</name>
</gene>